<dbReference type="Proteomes" id="UP000029643">
    <property type="component" value="Unassembled WGS sequence"/>
</dbReference>
<dbReference type="AlphaFoldDB" id="A0A090WQ40"/>
<gene>
    <name evidence="1" type="ORF">JCM19274_4842</name>
</gene>
<dbReference type="EMBL" id="BBNU01000002">
    <property type="protein sequence ID" value="GAL78343.1"/>
    <property type="molecule type" value="Genomic_DNA"/>
</dbReference>
<organism evidence="1 2">
    <name type="scientific">Algibacter lectus</name>
    <dbReference type="NCBI Taxonomy" id="221126"/>
    <lineage>
        <taxon>Bacteria</taxon>
        <taxon>Pseudomonadati</taxon>
        <taxon>Bacteroidota</taxon>
        <taxon>Flavobacteriia</taxon>
        <taxon>Flavobacteriales</taxon>
        <taxon>Flavobacteriaceae</taxon>
        <taxon>Algibacter</taxon>
    </lineage>
</organism>
<comment type="caution">
    <text evidence="1">The sequence shown here is derived from an EMBL/GenBank/DDBJ whole genome shotgun (WGS) entry which is preliminary data.</text>
</comment>
<reference evidence="1 2" key="1">
    <citation type="journal article" date="2014" name="Genome Announc.">
        <title>Draft Genome Sequences of Marine Flavobacterium Algibacter lectus Strains SS8 and NR4.</title>
        <authorList>
            <person name="Takatani N."/>
            <person name="Nakanishi M."/>
            <person name="Meirelles P."/>
            <person name="Mino S."/>
            <person name="Suda W."/>
            <person name="Oshima K."/>
            <person name="Hattori M."/>
            <person name="Ohkuma M."/>
            <person name="Hosokawa M."/>
            <person name="Miyashita K."/>
            <person name="Thompson F.L."/>
            <person name="Niwa A."/>
            <person name="Sawabe T."/>
            <person name="Sawabe T."/>
        </authorList>
    </citation>
    <scope>NUCLEOTIDE SEQUENCE [LARGE SCALE GENOMIC DNA]</scope>
    <source>
        <strain evidence="2">JCM19274</strain>
    </source>
</reference>
<sequence length="46" mass="5278">MSFISIYFLLALVIVTYYKSVTQPLEADATDFAYLYNIPFECFKAG</sequence>
<evidence type="ECO:0000313" key="1">
    <source>
        <dbReference type="EMBL" id="GAL78343.1"/>
    </source>
</evidence>
<name>A0A090WQ40_9FLAO</name>
<protein>
    <submittedName>
        <fullName evidence="1">Uncharacterized protein</fullName>
    </submittedName>
</protein>
<proteinExistence type="predicted"/>
<accession>A0A090WQ40</accession>
<evidence type="ECO:0000313" key="2">
    <source>
        <dbReference type="Proteomes" id="UP000029643"/>
    </source>
</evidence>